<dbReference type="PANTHER" id="PTHR23225:SF2">
    <property type="entry name" value="AT09679P-RELATED"/>
    <property type="match status" value="1"/>
</dbReference>
<organism evidence="2 3">
    <name type="scientific">Aspergillus thermomutatus</name>
    <name type="common">Neosartorya pseudofischeri</name>
    <dbReference type="NCBI Taxonomy" id="41047"/>
    <lineage>
        <taxon>Eukaryota</taxon>
        <taxon>Fungi</taxon>
        <taxon>Dikarya</taxon>
        <taxon>Ascomycota</taxon>
        <taxon>Pezizomycotina</taxon>
        <taxon>Eurotiomycetes</taxon>
        <taxon>Eurotiomycetidae</taxon>
        <taxon>Eurotiales</taxon>
        <taxon>Aspergillaceae</taxon>
        <taxon>Aspergillus</taxon>
        <taxon>Aspergillus subgen. Fumigati</taxon>
    </lineage>
</organism>
<dbReference type="Proteomes" id="UP000215305">
    <property type="component" value="Unassembled WGS sequence"/>
</dbReference>
<gene>
    <name evidence="2" type="ORF">CDV56_109173</name>
</gene>
<dbReference type="GO" id="GO:0003700">
    <property type="term" value="F:DNA-binding transcription factor activity"/>
    <property type="evidence" value="ECO:0007669"/>
    <property type="project" value="InterPro"/>
</dbReference>
<keyword evidence="3" id="KW-1185">Reference proteome</keyword>
<dbReference type="STRING" id="41047.A0A397HR57"/>
<feature type="compositionally biased region" description="Polar residues" evidence="1">
    <location>
        <begin position="232"/>
        <end position="241"/>
    </location>
</feature>
<dbReference type="AlphaFoldDB" id="A0A397HR57"/>
<feature type="compositionally biased region" description="Low complexity" evidence="1">
    <location>
        <begin position="255"/>
        <end position="270"/>
    </location>
</feature>
<evidence type="ECO:0000256" key="1">
    <source>
        <dbReference type="SAM" id="MobiDB-lite"/>
    </source>
</evidence>
<name>A0A397HR57_ASPTH</name>
<feature type="region of interest" description="Disordered" evidence="1">
    <location>
        <begin position="323"/>
        <end position="344"/>
    </location>
</feature>
<dbReference type="RefSeq" id="XP_026617293.1">
    <property type="nucleotide sequence ID" value="XM_026762792.1"/>
</dbReference>
<reference evidence="2" key="1">
    <citation type="submission" date="2018-08" db="EMBL/GenBank/DDBJ databases">
        <title>Draft genome sequence of azole-resistant Aspergillus thermomutatus (Neosartorya pseudofischeri) strain HMR AF 39, isolated from a human nasal aspirate.</title>
        <authorList>
            <person name="Parent-Michaud M."/>
            <person name="Dufresne P.J."/>
            <person name="Fournier E."/>
            <person name="Martineau C."/>
            <person name="Moreira S."/>
            <person name="Perkins V."/>
            <person name="De Repentigny L."/>
            <person name="Dufresne S.F."/>
        </authorList>
    </citation>
    <scope>NUCLEOTIDE SEQUENCE [LARGE SCALE GENOMIC DNA]</scope>
    <source>
        <strain evidence="2">HMR AF 39</strain>
    </source>
</reference>
<accession>A0A397HR57</accession>
<dbReference type="PANTHER" id="PTHR23225">
    <property type="entry name" value="ZINC FINGER PROTEIN"/>
    <property type="match status" value="1"/>
</dbReference>
<evidence type="ECO:0000313" key="3">
    <source>
        <dbReference type="Proteomes" id="UP000215305"/>
    </source>
</evidence>
<comment type="caution">
    <text evidence="2">The sequence shown here is derived from an EMBL/GenBank/DDBJ whole genome shotgun (WGS) entry which is preliminary data.</text>
</comment>
<evidence type="ECO:0008006" key="4">
    <source>
        <dbReference type="Google" id="ProtNLM"/>
    </source>
</evidence>
<dbReference type="EMBL" id="NKHU02000027">
    <property type="protein sequence ID" value="RHZ63794.1"/>
    <property type="molecule type" value="Genomic_DNA"/>
</dbReference>
<dbReference type="VEuPathDB" id="FungiDB:CDV56_109173"/>
<feature type="region of interest" description="Disordered" evidence="1">
    <location>
        <begin position="207"/>
        <end position="275"/>
    </location>
</feature>
<protein>
    <recommendedName>
        <fullName evidence="4">C2H2-type domain-containing protein</fullName>
    </recommendedName>
</protein>
<evidence type="ECO:0000313" key="2">
    <source>
        <dbReference type="EMBL" id="RHZ63794.1"/>
    </source>
</evidence>
<dbReference type="OrthoDB" id="5388486at2759"/>
<dbReference type="GeneID" id="38131147"/>
<sequence>MQSNAYADIPPITLGNRASFEDYELYPSSDPCPDPAFFPNAAQFQLQLSQFQDIPKTHYFPTFTSWTDGPFSPHISGPLSLTETGLHPVLLGQNRFASPWSSDYSSISGAESPGSSCDGSFAQSNMMESYPSPPYAYDDLRSSSAKAGGYSSPVMSVTSSVALPQIQTYPDPEPMVEPSLPLTAPAQSFVYEGNNFSEGAKAAAAQAHPCGLDSMSSRKTPPPSLRRRKSHCTPQKQSSPNRVTKRKTRVKSRTKAASASKQPPAKSATKGPSPPSRVFVCSFSRYGCTSTFVSKNEWKRHIASQHVQLGFFHCDVSNCNGNHKPNNKNTSTSTRNHHDRPVRQTNDFNRKDLFTQHQRRMHAPWVLAGRAEAATEQERQAFEASLEDVRARCWHEQRKPPQQSSCGFCGHNFSGPHSWNDRMDHVGRHFEKDETPLEEAEDIALRNWAISERIIQRDSKGKWVLTALC</sequence>
<feature type="compositionally biased region" description="Basic residues" evidence="1">
    <location>
        <begin position="243"/>
        <end position="254"/>
    </location>
</feature>
<dbReference type="InterPro" id="IPR039970">
    <property type="entry name" value="TF_Grauzone"/>
</dbReference>
<proteinExistence type="predicted"/>